<protein>
    <submittedName>
        <fullName evidence="2">PD-(D/E)XK nuclease family protein</fullName>
    </submittedName>
</protein>
<proteinExistence type="predicted"/>
<dbReference type="Pfam" id="PF14281">
    <property type="entry name" value="PDDEXK_4"/>
    <property type="match status" value="1"/>
</dbReference>
<comment type="caution">
    <text evidence="2">The sequence shown here is derived from an EMBL/GenBank/DDBJ whole genome shotgun (WGS) entry which is preliminary data.</text>
</comment>
<feature type="coiled-coil region" evidence="1">
    <location>
        <begin position="115"/>
        <end position="142"/>
    </location>
</feature>
<organism evidence="2 3">
    <name type="scientific">Actinobacillus suis</name>
    <dbReference type="NCBI Taxonomy" id="716"/>
    <lineage>
        <taxon>Bacteria</taxon>
        <taxon>Pseudomonadati</taxon>
        <taxon>Pseudomonadota</taxon>
        <taxon>Gammaproteobacteria</taxon>
        <taxon>Pasteurellales</taxon>
        <taxon>Pasteurellaceae</taxon>
        <taxon>Actinobacillus</taxon>
    </lineage>
</organism>
<keyword evidence="3" id="KW-1185">Reference proteome</keyword>
<dbReference type="GeneID" id="34292060"/>
<evidence type="ECO:0000313" key="3">
    <source>
        <dbReference type="Proteomes" id="UP001206331"/>
    </source>
</evidence>
<keyword evidence="1" id="KW-0175">Coiled coil</keyword>
<evidence type="ECO:0000256" key="1">
    <source>
        <dbReference type="SAM" id="Coils"/>
    </source>
</evidence>
<sequence length="401" mass="47896">MNEKHLKSLNEIYKLLESHRIESTKTELYDANRFNPFQFITTDENGLSRIMSFFLDPLETHGQQDLFLNSFLKYLKLHKFLSYDKASIYCEKLTTNKRRHDIFLEGWMNNKLTWVISIENKLKDAKDQAEQLTDYYKDLKNFGVPFFLIYLPRFKRLPSKESIPEIDWEQLSNEHKAIVLEAKDIIKWLEQTPILAPKIKNFTQDFIRFLKEEIMHETHDSNKFLDQIIKNSNWIYTATSLIENSNNLYEKLDNLLIQQLQQKLENEFPIIVSFGWHFNTNGHSTGFYLDKGDVDIQPWGVGIEFESSNCKNAYYGIWAHKLDLSEEKYKQLDAIFTYSDFRNSKWWLNWKWCDKNLQNWDAETWKNVITGELSNQIFDLLKPFIIDINHHINELEKLSCK</sequence>
<evidence type="ECO:0000313" key="2">
    <source>
        <dbReference type="EMBL" id="MCQ9629408.1"/>
    </source>
</evidence>
<accession>A0ABT1WTJ1</accession>
<dbReference type="InterPro" id="IPR029470">
    <property type="entry name" value="PDDEXK_4"/>
</dbReference>
<dbReference type="EMBL" id="JAJUPA010000003">
    <property type="protein sequence ID" value="MCQ9629408.1"/>
    <property type="molecule type" value="Genomic_DNA"/>
</dbReference>
<dbReference type="Proteomes" id="UP001206331">
    <property type="component" value="Unassembled WGS sequence"/>
</dbReference>
<name>A0ABT1WTJ1_ACTSU</name>
<reference evidence="2 3" key="1">
    <citation type="submission" date="2021-12" db="EMBL/GenBank/DDBJ databases">
        <title>Identification and characterization of A. suis stains in western Canada.</title>
        <authorList>
            <person name="Kulathunga D.G.R.S."/>
            <person name="De Oliveira Costa M."/>
        </authorList>
    </citation>
    <scope>NUCLEOTIDE SEQUENCE [LARGE SCALE GENOMIC DNA]</scope>
    <source>
        <strain evidence="2 3">18_292</strain>
    </source>
</reference>
<gene>
    <name evidence="2" type="ORF">LZL92_03835</name>
</gene>
<dbReference type="RefSeq" id="WP_014991703.1">
    <property type="nucleotide sequence ID" value="NZ_CP090556.1"/>
</dbReference>